<dbReference type="AlphaFoldDB" id="A0A1X1ISL2"/>
<reference evidence="2 3" key="1">
    <citation type="journal article" date="2016" name="Eur. J. Clin. Microbiol. Infect. Dis.">
        <title>Whole genome sequencing as a tool for phylogenetic analysis of clinical strains of Mitis group streptococci.</title>
        <authorList>
            <person name="Rasmussen L.H."/>
            <person name="Dargis R."/>
            <person name="Hojholt K."/>
            <person name="Christensen J.J."/>
            <person name="Skovgaard O."/>
            <person name="Justesen U.S."/>
            <person name="Rosenvinge F.S."/>
            <person name="Moser C."/>
            <person name="Lukjancenko O."/>
            <person name="Rasmussen S."/>
            <person name="Nielsen X.C."/>
        </authorList>
    </citation>
    <scope>NUCLEOTIDE SEQUENCE [LARGE SCALE GENOMIC DNA]</scope>
    <source>
        <strain evidence="2 3">Y_5914_11</strain>
    </source>
</reference>
<name>A0A1X1ISL2_STROR</name>
<evidence type="ECO:0000256" key="1">
    <source>
        <dbReference type="SAM" id="Phobius"/>
    </source>
</evidence>
<keyword evidence="1" id="KW-0472">Membrane</keyword>
<protein>
    <submittedName>
        <fullName evidence="2">Uncharacterized protein</fullName>
    </submittedName>
</protein>
<sequence length="59" mass="6840">MTDEVIIRISLTALLRWQPERSEVSLYIICIMAYKVSLYFIDGFKIALIMASHANLLHK</sequence>
<evidence type="ECO:0000313" key="3">
    <source>
        <dbReference type="Proteomes" id="UP000194008"/>
    </source>
</evidence>
<accession>A0A1X1ISL2</accession>
<gene>
    <name evidence="2" type="ORF">B7709_09290</name>
</gene>
<dbReference type="EMBL" id="NCUW01000030">
    <property type="protein sequence ID" value="ORO76112.1"/>
    <property type="molecule type" value="Genomic_DNA"/>
</dbReference>
<proteinExistence type="predicted"/>
<organism evidence="2 3">
    <name type="scientific">Streptococcus oralis subsp. dentisani</name>
    <dbReference type="NCBI Taxonomy" id="1458253"/>
    <lineage>
        <taxon>Bacteria</taxon>
        <taxon>Bacillati</taxon>
        <taxon>Bacillota</taxon>
        <taxon>Bacilli</taxon>
        <taxon>Lactobacillales</taxon>
        <taxon>Streptococcaceae</taxon>
        <taxon>Streptococcus</taxon>
    </lineage>
</organism>
<dbReference type="Proteomes" id="UP000194008">
    <property type="component" value="Unassembled WGS sequence"/>
</dbReference>
<keyword evidence="1" id="KW-0812">Transmembrane</keyword>
<evidence type="ECO:0000313" key="2">
    <source>
        <dbReference type="EMBL" id="ORO76112.1"/>
    </source>
</evidence>
<feature type="transmembrane region" description="Helical" evidence="1">
    <location>
        <begin position="24"/>
        <end position="41"/>
    </location>
</feature>
<keyword evidence="1" id="KW-1133">Transmembrane helix</keyword>
<comment type="caution">
    <text evidence="2">The sequence shown here is derived from an EMBL/GenBank/DDBJ whole genome shotgun (WGS) entry which is preliminary data.</text>
</comment>